<dbReference type="InterPro" id="IPR043502">
    <property type="entry name" value="DNA/RNA_pol_sf"/>
</dbReference>
<gene>
    <name evidence="1" type="ORF">CXB51_017031</name>
</gene>
<dbReference type="AlphaFoldDB" id="A0A8J6CYC7"/>
<evidence type="ECO:0008006" key="3">
    <source>
        <dbReference type="Google" id="ProtNLM"/>
    </source>
</evidence>
<dbReference type="PANTHER" id="PTHR15503">
    <property type="entry name" value="LDOC1 RELATED"/>
    <property type="match status" value="1"/>
</dbReference>
<name>A0A8J6CYC7_9ROSI</name>
<accession>A0A8J6CYC7</accession>
<sequence length="305" mass="35303">MDWLTLHDTVVNCKRKTIDLRCKNDEIVRIESSDLNGLPAVISSMKALSIVRKGGQAYFAYVIDSKVSEKKVESVPVVCEFPNVFPEELLDLPLVREVEFGIELVPGATPILIAPYRIAPTELKELKSQLLELTNRGFARSSFSPWGAPILFVKKKDIERSYCVFEGRFEIRLLSVARKRLRHFENYFPNEMIRKRLFYDCDFVDKAASEKCEKDLNLRQRRWLELLKDYELVIDYHSGKANVVDALKLKVRPLFLQQIIEAQKIDNEILAKRAQCDLESGLELELIKMIVSDSKIEFVFREIKS</sequence>
<evidence type="ECO:0000313" key="1">
    <source>
        <dbReference type="EMBL" id="KAG8489099.1"/>
    </source>
</evidence>
<keyword evidence="2" id="KW-1185">Reference proteome</keyword>
<dbReference type="Gene3D" id="3.10.10.10">
    <property type="entry name" value="HIV Type 1 Reverse Transcriptase, subunit A, domain 1"/>
    <property type="match status" value="1"/>
</dbReference>
<proteinExistence type="predicted"/>
<dbReference type="SUPFAM" id="SSF56672">
    <property type="entry name" value="DNA/RNA polymerases"/>
    <property type="match status" value="1"/>
</dbReference>
<dbReference type="EMBL" id="JAHUZN010000007">
    <property type="protein sequence ID" value="KAG8489099.1"/>
    <property type="molecule type" value="Genomic_DNA"/>
</dbReference>
<dbReference type="Proteomes" id="UP000701853">
    <property type="component" value="Chromosome 7"/>
</dbReference>
<dbReference type="OrthoDB" id="1002399at2759"/>
<dbReference type="InterPro" id="IPR032567">
    <property type="entry name" value="RTL1-rel"/>
</dbReference>
<organism evidence="1 2">
    <name type="scientific">Gossypium anomalum</name>
    <dbReference type="NCBI Taxonomy" id="47600"/>
    <lineage>
        <taxon>Eukaryota</taxon>
        <taxon>Viridiplantae</taxon>
        <taxon>Streptophyta</taxon>
        <taxon>Embryophyta</taxon>
        <taxon>Tracheophyta</taxon>
        <taxon>Spermatophyta</taxon>
        <taxon>Magnoliopsida</taxon>
        <taxon>eudicotyledons</taxon>
        <taxon>Gunneridae</taxon>
        <taxon>Pentapetalae</taxon>
        <taxon>rosids</taxon>
        <taxon>malvids</taxon>
        <taxon>Malvales</taxon>
        <taxon>Malvaceae</taxon>
        <taxon>Malvoideae</taxon>
        <taxon>Gossypium</taxon>
    </lineage>
</organism>
<dbReference type="PANTHER" id="PTHR15503:SF45">
    <property type="entry name" value="RNA-DIRECTED DNA POLYMERASE HOMOLOG"/>
    <property type="match status" value="1"/>
</dbReference>
<evidence type="ECO:0000313" key="2">
    <source>
        <dbReference type="Proteomes" id="UP000701853"/>
    </source>
</evidence>
<comment type="caution">
    <text evidence="1">The sequence shown here is derived from an EMBL/GenBank/DDBJ whole genome shotgun (WGS) entry which is preliminary data.</text>
</comment>
<reference evidence="1 2" key="1">
    <citation type="journal article" date="2021" name="bioRxiv">
        <title>The Gossypium anomalum genome as a resource for cotton improvement and evolutionary analysis of hybrid incompatibility.</title>
        <authorList>
            <person name="Grover C.E."/>
            <person name="Yuan D."/>
            <person name="Arick M.A."/>
            <person name="Miller E.R."/>
            <person name="Hu G."/>
            <person name="Peterson D.G."/>
            <person name="Wendel J.F."/>
            <person name="Udall J.A."/>
        </authorList>
    </citation>
    <scope>NUCLEOTIDE SEQUENCE [LARGE SCALE GENOMIC DNA]</scope>
    <source>
        <strain evidence="1">JFW-Udall</strain>
        <tissue evidence="1">Leaf</tissue>
    </source>
</reference>
<protein>
    <recommendedName>
        <fullName evidence="3">DNA/RNA polymerases superfamily protein</fullName>
    </recommendedName>
</protein>